<evidence type="ECO:0000313" key="2">
    <source>
        <dbReference type="Proteomes" id="UP000239814"/>
    </source>
</evidence>
<sequence length="341" mass="36935">MTEIVIGGSHTSALTHFASFGIIAILEEAGHRSLRLRWRDESNPAPTVSGPTVDMDVLAQSVVAHASRHAAPDSWVQARTFIQKGSKKSEIGLFSPRIAAPESLEAWAALFDQRRSVIDANSDFTWLDGQMLQALGEPGYWQAGEKDALPDQGASRWEMKTRNRGEDFTRNRLAPMAIELSGRDASAVASSLAGDIVQDSAGKLDSRTGTGLVPPQPVDDAVAWCALWGISAFRLYPRLDGVAVTPGAWPTNITHPRLMAVPMSTTPISLAKIRRIVRSKSFSDAVFGERTTDGAWSILLSAARYELRRSGLRGAVVFPIRKGGSSSAPERQVLTGVFEPF</sequence>
<dbReference type="KEGG" id="git:C6V83_06680"/>
<name>A0A2S0KE92_9ACTN</name>
<dbReference type="EMBL" id="CP027433">
    <property type="protein sequence ID" value="AVL99999.1"/>
    <property type="molecule type" value="Genomic_DNA"/>
</dbReference>
<reference evidence="1 2" key="1">
    <citation type="submission" date="2018-03" db="EMBL/GenBank/DDBJ databases">
        <title>Characteristics and genome of n-alkane degrading marine bacteria Gordonia iterans isolated from crude oil contaminated in Tae-an, South Korea.</title>
        <authorList>
            <person name="Lee S.-S."/>
            <person name="Kim H."/>
        </authorList>
    </citation>
    <scope>NUCLEOTIDE SEQUENCE [LARGE SCALE GENOMIC DNA]</scope>
    <source>
        <strain evidence="1 2">Co17</strain>
    </source>
</reference>
<proteinExistence type="predicted"/>
<gene>
    <name evidence="1" type="ORF">C6V83_06680</name>
</gene>
<dbReference type="AlphaFoldDB" id="A0A2S0KE92"/>
<evidence type="ECO:0000313" key="1">
    <source>
        <dbReference type="EMBL" id="AVL99999.1"/>
    </source>
</evidence>
<organism evidence="1 2">
    <name type="scientific">Gordonia iterans</name>
    <dbReference type="NCBI Taxonomy" id="1004901"/>
    <lineage>
        <taxon>Bacteria</taxon>
        <taxon>Bacillati</taxon>
        <taxon>Actinomycetota</taxon>
        <taxon>Actinomycetes</taxon>
        <taxon>Mycobacteriales</taxon>
        <taxon>Gordoniaceae</taxon>
        <taxon>Gordonia</taxon>
    </lineage>
</organism>
<dbReference type="RefSeq" id="WP_105941731.1">
    <property type="nucleotide sequence ID" value="NZ_CP027433.1"/>
</dbReference>
<accession>A0A2S0KE92</accession>
<dbReference type="Proteomes" id="UP000239814">
    <property type="component" value="Chromosome"/>
</dbReference>
<keyword evidence="2" id="KW-1185">Reference proteome</keyword>
<dbReference type="OrthoDB" id="3251267at2"/>
<protein>
    <submittedName>
        <fullName evidence="1">CRISPR-associated protein</fullName>
    </submittedName>
</protein>